<dbReference type="EMBL" id="VFPO01000001">
    <property type="protein sequence ID" value="TQM67481.1"/>
    <property type="molecule type" value="Genomic_DNA"/>
</dbReference>
<keyword evidence="3" id="KW-1185">Reference proteome</keyword>
<feature type="transmembrane region" description="Helical" evidence="1">
    <location>
        <begin position="13"/>
        <end position="32"/>
    </location>
</feature>
<reference evidence="2 3" key="1">
    <citation type="submission" date="2019-06" db="EMBL/GenBank/DDBJ databases">
        <title>Sequencing the genomes of 1000 actinobacteria strains.</title>
        <authorList>
            <person name="Klenk H.-P."/>
        </authorList>
    </citation>
    <scope>NUCLEOTIDE SEQUENCE [LARGE SCALE GENOMIC DNA]</scope>
    <source>
        <strain evidence="2 3">DSM 45043</strain>
    </source>
</reference>
<evidence type="ECO:0000313" key="3">
    <source>
        <dbReference type="Proteomes" id="UP000316706"/>
    </source>
</evidence>
<name>A0A543IA84_9ACTN</name>
<dbReference type="Proteomes" id="UP000316706">
    <property type="component" value="Unassembled WGS sequence"/>
</dbReference>
<gene>
    <name evidence="2" type="ORF">FHX41_1095</name>
</gene>
<evidence type="ECO:0008006" key="4">
    <source>
        <dbReference type="Google" id="ProtNLM"/>
    </source>
</evidence>
<protein>
    <recommendedName>
        <fullName evidence="4">PH (Pleckstrin Homology) domain-containing protein</fullName>
    </recommendedName>
</protein>
<comment type="caution">
    <text evidence="2">The sequence shown here is derived from an EMBL/GenBank/DDBJ whole genome shotgun (WGS) entry which is preliminary data.</text>
</comment>
<accession>A0A543IA84</accession>
<proteinExistence type="predicted"/>
<keyword evidence="1" id="KW-0472">Membrane</keyword>
<evidence type="ECO:0000256" key="1">
    <source>
        <dbReference type="SAM" id="Phobius"/>
    </source>
</evidence>
<keyword evidence="1" id="KW-0812">Transmembrane</keyword>
<organism evidence="2 3">
    <name type="scientific">Actinomadura hallensis</name>
    <dbReference type="NCBI Taxonomy" id="337895"/>
    <lineage>
        <taxon>Bacteria</taxon>
        <taxon>Bacillati</taxon>
        <taxon>Actinomycetota</taxon>
        <taxon>Actinomycetes</taxon>
        <taxon>Streptosporangiales</taxon>
        <taxon>Thermomonosporaceae</taxon>
        <taxon>Actinomadura</taxon>
    </lineage>
</organism>
<dbReference type="RefSeq" id="WP_141966472.1">
    <property type="nucleotide sequence ID" value="NZ_VFPO01000001.1"/>
</dbReference>
<evidence type="ECO:0000313" key="2">
    <source>
        <dbReference type="EMBL" id="TQM67481.1"/>
    </source>
</evidence>
<keyword evidence="1" id="KW-1133">Transmembrane helix</keyword>
<sequence>MRAAAEFGIDPPLAQRAIYLALVLTPSRLLLLRRSRLTKRVREPLAVWPVADVDRIEVPRGGGTLTIHRAGAALRLELPLAHRFLPEVYRELPALLARAQAATETP</sequence>
<dbReference type="AlphaFoldDB" id="A0A543IA84"/>